<keyword evidence="4" id="KW-0597">Phosphoprotein</keyword>
<keyword evidence="10" id="KW-0675">Receptor</keyword>
<feature type="transmembrane region" description="Helical" evidence="14">
    <location>
        <begin position="272"/>
        <end position="298"/>
    </location>
</feature>
<dbReference type="FunFam" id="1.20.1070.10:FF:000163">
    <property type="entry name" value="Thromboxane A2 receptor"/>
    <property type="match status" value="1"/>
</dbReference>
<keyword evidence="3" id="KW-1003">Cell membrane</keyword>
<feature type="transmembrane region" description="Helical" evidence="14">
    <location>
        <begin position="178"/>
        <end position="198"/>
    </location>
</feature>
<evidence type="ECO:0000256" key="12">
    <source>
        <dbReference type="ARBA" id="ARBA00023224"/>
    </source>
</evidence>
<keyword evidence="11" id="KW-0325">Glycoprotein</keyword>
<name>A0A9Q1ASW5_9SAUR</name>
<dbReference type="Pfam" id="PF00001">
    <property type="entry name" value="7tm_1"/>
    <property type="match status" value="1"/>
</dbReference>
<dbReference type="PRINTS" id="PR01788">
    <property type="entry name" value="PROSTANOIDR"/>
</dbReference>
<evidence type="ECO:0000256" key="3">
    <source>
        <dbReference type="ARBA" id="ARBA00022475"/>
    </source>
</evidence>
<evidence type="ECO:0000256" key="7">
    <source>
        <dbReference type="ARBA" id="ARBA00023040"/>
    </source>
</evidence>
<dbReference type="GO" id="GO:0005886">
    <property type="term" value="C:plasma membrane"/>
    <property type="evidence" value="ECO:0007669"/>
    <property type="project" value="UniProtKB-SubCell"/>
</dbReference>
<keyword evidence="17" id="KW-1185">Reference proteome</keyword>
<dbReference type="InterPro" id="IPR017452">
    <property type="entry name" value="GPCR_Rhodpsn_7TM"/>
</dbReference>
<feature type="transmembrane region" description="Helical" evidence="14">
    <location>
        <begin position="92"/>
        <end position="115"/>
    </location>
</feature>
<dbReference type="AlphaFoldDB" id="A0A9Q1ASW5"/>
<dbReference type="PROSITE" id="PS50262">
    <property type="entry name" value="G_PROTEIN_RECEP_F1_2"/>
    <property type="match status" value="1"/>
</dbReference>
<dbReference type="InterPro" id="IPR008365">
    <property type="entry name" value="Prostanoid_rcpt"/>
</dbReference>
<keyword evidence="12" id="KW-0807">Transducer</keyword>
<comment type="subcellular location">
    <subcellularLocation>
        <location evidence="1">Cell membrane</location>
        <topology evidence="1">Multi-pass membrane protein</topology>
    </subcellularLocation>
</comment>
<keyword evidence="5 14" id="KW-0812">Transmembrane</keyword>
<dbReference type="InterPro" id="IPR001105">
    <property type="entry name" value="Thbox_rcpt"/>
</dbReference>
<organism evidence="16 17">
    <name type="scientific">Phrynocephalus forsythii</name>
    <dbReference type="NCBI Taxonomy" id="171643"/>
    <lineage>
        <taxon>Eukaryota</taxon>
        <taxon>Metazoa</taxon>
        <taxon>Chordata</taxon>
        <taxon>Craniata</taxon>
        <taxon>Vertebrata</taxon>
        <taxon>Euteleostomi</taxon>
        <taxon>Lepidosauria</taxon>
        <taxon>Squamata</taxon>
        <taxon>Bifurcata</taxon>
        <taxon>Unidentata</taxon>
        <taxon>Episquamata</taxon>
        <taxon>Toxicofera</taxon>
        <taxon>Iguania</taxon>
        <taxon>Acrodonta</taxon>
        <taxon>Agamidae</taxon>
        <taxon>Agaminae</taxon>
        <taxon>Phrynocephalus</taxon>
    </lineage>
</organism>
<feature type="transmembrane region" description="Helical" evidence="14">
    <location>
        <begin position="223"/>
        <end position="251"/>
    </location>
</feature>
<keyword evidence="6 14" id="KW-1133">Transmembrane helix</keyword>
<keyword evidence="7" id="KW-0297">G-protein coupled receptor</keyword>
<evidence type="ECO:0000256" key="14">
    <source>
        <dbReference type="SAM" id="Phobius"/>
    </source>
</evidence>
<dbReference type="GO" id="GO:0007189">
    <property type="term" value="P:adenylate cyclase-activating G protein-coupled receptor signaling pathway"/>
    <property type="evidence" value="ECO:0007669"/>
    <property type="project" value="TreeGrafter"/>
</dbReference>
<dbReference type="Proteomes" id="UP001142489">
    <property type="component" value="Unassembled WGS sequence"/>
</dbReference>
<dbReference type="GO" id="GO:0004960">
    <property type="term" value="F:thromboxane receptor activity"/>
    <property type="evidence" value="ECO:0007669"/>
    <property type="project" value="InterPro"/>
</dbReference>
<dbReference type="GO" id="GO:0045907">
    <property type="term" value="P:positive regulation of vasoconstriction"/>
    <property type="evidence" value="ECO:0007669"/>
    <property type="project" value="TreeGrafter"/>
</dbReference>
<evidence type="ECO:0000256" key="8">
    <source>
        <dbReference type="ARBA" id="ARBA00023136"/>
    </source>
</evidence>
<evidence type="ECO:0000256" key="9">
    <source>
        <dbReference type="ARBA" id="ARBA00023157"/>
    </source>
</evidence>
<evidence type="ECO:0000259" key="15">
    <source>
        <dbReference type="PROSITE" id="PS50262"/>
    </source>
</evidence>
<evidence type="ECO:0000256" key="6">
    <source>
        <dbReference type="ARBA" id="ARBA00022989"/>
    </source>
</evidence>
<dbReference type="PRINTS" id="PR00429">
    <property type="entry name" value="THROMBOXANER"/>
</dbReference>
<dbReference type="SUPFAM" id="SSF81321">
    <property type="entry name" value="Family A G protein-coupled receptor-like"/>
    <property type="match status" value="1"/>
</dbReference>
<dbReference type="GO" id="GO:0007204">
    <property type="term" value="P:positive regulation of cytosolic calcium ion concentration"/>
    <property type="evidence" value="ECO:0007669"/>
    <property type="project" value="TreeGrafter"/>
</dbReference>
<sequence length="379" mass="41544">MWAGTDALLATEPGNASGPAATAATATAASHQGRPLGSCFRGANGTESHGGEIASPWFSTAFGLLGLGSNLVAFCALVGSSRRMHSRSRSSFLVFLCGLVATDFMGLLVTFSVVVPYHFLRFDWGRVDPGCHLCGFLGFAMVFFGHCPLLLSATMAAERFLGIYRPFAHSVRMSKRRAWSLVSAVWAVGFALAALPLLGLGEYTLQYPGSWCFLTLLHDPRNVAFSLLFALLGMFCVGISFLLNTVSMVALCRLYHGAESAQRRRDSEVEMMVQLVGIMVVASVCWLPLLILIAQTVLQDPPNGLAPGQISRETEKNLLIWLRVATWNQILDPWVYILFRRAVLRRIYPSFKPRASIISLYPVINPSLRRKLTQQSVLP</sequence>
<dbReference type="PANTHER" id="PTHR11866">
    <property type="entry name" value="G-PROTEIN COUPLED RECEPTOR FAMILY 1 MEMBER"/>
    <property type="match status" value="1"/>
</dbReference>
<evidence type="ECO:0000313" key="17">
    <source>
        <dbReference type="Proteomes" id="UP001142489"/>
    </source>
</evidence>
<dbReference type="InterPro" id="IPR000276">
    <property type="entry name" value="GPCR_Rhodpsn"/>
</dbReference>
<feature type="transmembrane region" description="Helical" evidence="14">
    <location>
        <begin position="57"/>
        <end position="80"/>
    </location>
</feature>
<dbReference type="GO" id="GO:0006954">
    <property type="term" value="P:inflammatory response"/>
    <property type="evidence" value="ECO:0007669"/>
    <property type="project" value="TreeGrafter"/>
</dbReference>
<dbReference type="GO" id="GO:0045777">
    <property type="term" value="P:positive regulation of blood pressure"/>
    <property type="evidence" value="ECO:0007669"/>
    <property type="project" value="TreeGrafter"/>
</dbReference>
<keyword evidence="9" id="KW-1015">Disulfide bond</keyword>
<keyword evidence="8 14" id="KW-0472">Membrane</keyword>
<dbReference type="Gene3D" id="1.20.1070.10">
    <property type="entry name" value="Rhodopsin 7-helix transmembrane proteins"/>
    <property type="match status" value="1"/>
</dbReference>
<accession>A0A9Q1ASW5</accession>
<proteinExistence type="predicted"/>
<feature type="transmembrane region" description="Helical" evidence="14">
    <location>
        <begin position="135"/>
        <end position="157"/>
    </location>
</feature>
<reference evidence="16" key="1">
    <citation type="journal article" date="2023" name="DNA Res.">
        <title>Chromosome-level genome assembly of Phrynocephalus forsythii using third-generation DNA sequencing and Hi-C analysis.</title>
        <authorList>
            <person name="Qi Y."/>
            <person name="Zhao W."/>
            <person name="Zhao Y."/>
            <person name="Niu C."/>
            <person name="Cao S."/>
            <person name="Zhang Y."/>
        </authorList>
    </citation>
    <scope>NUCLEOTIDE SEQUENCE</scope>
    <source>
        <tissue evidence="16">Muscle</tissue>
    </source>
</reference>
<comment type="caution">
    <text evidence="16">The sequence shown here is derived from an EMBL/GenBank/DDBJ whole genome shotgun (WGS) entry which is preliminary data.</text>
</comment>
<evidence type="ECO:0000256" key="10">
    <source>
        <dbReference type="ARBA" id="ARBA00023170"/>
    </source>
</evidence>
<evidence type="ECO:0000256" key="5">
    <source>
        <dbReference type="ARBA" id="ARBA00022692"/>
    </source>
</evidence>
<evidence type="ECO:0000256" key="1">
    <source>
        <dbReference type="ARBA" id="ARBA00004651"/>
    </source>
</evidence>
<dbReference type="OrthoDB" id="8631411at2759"/>
<protein>
    <recommendedName>
        <fullName evidence="2">Thromboxane A2 receptor</fullName>
    </recommendedName>
    <alternativeName>
        <fullName evidence="13">Prostanoid TP receptor</fullName>
    </alternativeName>
</protein>
<evidence type="ECO:0000256" key="4">
    <source>
        <dbReference type="ARBA" id="ARBA00022553"/>
    </source>
</evidence>
<evidence type="ECO:0000256" key="11">
    <source>
        <dbReference type="ARBA" id="ARBA00023180"/>
    </source>
</evidence>
<evidence type="ECO:0000313" key="16">
    <source>
        <dbReference type="EMBL" id="KAJ7308361.1"/>
    </source>
</evidence>
<dbReference type="PANTHER" id="PTHR11866:SF5">
    <property type="entry name" value="THROMBOXANE A2 RECEPTOR"/>
    <property type="match status" value="1"/>
</dbReference>
<evidence type="ECO:0000256" key="2">
    <source>
        <dbReference type="ARBA" id="ARBA00017628"/>
    </source>
</evidence>
<feature type="domain" description="G-protein coupled receptors family 1 profile" evidence="15">
    <location>
        <begin position="69"/>
        <end position="336"/>
    </location>
</feature>
<gene>
    <name evidence="16" type="ORF">JRQ81_008900</name>
</gene>
<dbReference type="EMBL" id="JAPFRF010000018">
    <property type="protein sequence ID" value="KAJ7308361.1"/>
    <property type="molecule type" value="Genomic_DNA"/>
</dbReference>
<evidence type="ECO:0000256" key="13">
    <source>
        <dbReference type="ARBA" id="ARBA00029815"/>
    </source>
</evidence>